<dbReference type="PANTHER" id="PTHR10300:SF14">
    <property type="entry name" value="PROTEIN SARAH"/>
    <property type="match status" value="1"/>
</dbReference>
<sequence>SVHSSSHSPDRAPAPTTTNTLAVTRLPPSFFDPLILDILRSHFAQYGPINQWAPLSGFGRVLIVYERDAAAEAAREACGEIVVEPTDSHVSSEAIVLRVYRADRNPLVNERDAILRERQLAPPRPERNFLISPPGSPPVGWEPAAEEPPNSAPLADDLIAALRALQVKQEEASTMTKGAVTLLDPAEQGGAGVGVFVEDCDFRVEGEDGLSVGWERADRGDVEEEWVYGQATLPANWKPVTAMPPL</sequence>
<dbReference type="OrthoDB" id="17212at2759"/>
<accession>A0A550BSI1</accession>
<dbReference type="STRING" id="97359.A0A550BSI1"/>
<comment type="caution">
    <text evidence="3">The sequence shown here is derived from an EMBL/GenBank/DDBJ whole genome shotgun (WGS) entry which is preliminary data.</text>
</comment>
<dbReference type="InterPro" id="IPR012677">
    <property type="entry name" value="Nucleotide-bd_a/b_plait_sf"/>
</dbReference>
<dbReference type="Proteomes" id="UP000320762">
    <property type="component" value="Unassembled WGS sequence"/>
</dbReference>
<dbReference type="GO" id="GO:0005737">
    <property type="term" value="C:cytoplasm"/>
    <property type="evidence" value="ECO:0007669"/>
    <property type="project" value="TreeGrafter"/>
</dbReference>
<evidence type="ECO:0000313" key="3">
    <source>
        <dbReference type="EMBL" id="TRM55493.1"/>
    </source>
</evidence>
<dbReference type="GO" id="GO:0003676">
    <property type="term" value="F:nucleic acid binding"/>
    <property type="evidence" value="ECO:0007669"/>
    <property type="project" value="InterPro"/>
</dbReference>
<feature type="region of interest" description="Disordered" evidence="2">
    <location>
        <begin position="125"/>
        <end position="150"/>
    </location>
</feature>
<dbReference type="SUPFAM" id="SSF54928">
    <property type="entry name" value="RNA-binding domain, RBD"/>
    <property type="match status" value="1"/>
</dbReference>
<dbReference type="GO" id="GO:0008597">
    <property type="term" value="F:calcium-dependent protein serine/threonine phosphatase regulator activity"/>
    <property type="evidence" value="ECO:0007669"/>
    <property type="project" value="TreeGrafter"/>
</dbReference>
<dbReference type="InterPro" id="IPR035979">
    <property type="entry name" value="RBD_domain_sf"/>
</dbReference>
<dbReference type="Gene3D" id="3.30.70.330">
    <property type="match status" value="1"/>
</dbReference>
<dbReference type="GO" id="GO:0019722">
    <property type="term" value="P:calcium-mediated signaling"/>
    <property type="evidence" value="ECO:0007669"/>
    <property type="project" value="InterPro"/>
</dbReference>
<protein>
    <submittedName>
        <fullName evidence="3">Calcipressin-domain-containing protein</fullName>
    </submittedName>
</protein>
<dbReference type="InterPro" id="IPR006931">
    <property type="entry name" value="Calcipressin"/>
</dbReference>
<keyword evidence="4" id="KW-1185">Reference proteome</keyword>
<comment type="similarity">
    <text evidence="1">Belongs to the RCAN family.</text>
</comment>
<evidence type="ECO:0000313" key="4">
    <source>
        <dbReference type="Proteomes" id="UP000320762"/>
    </source>
</evidence>
<reference evidence="3 4" key="1">
    <citation type="journal article" date="2019" name="New Phytol.">
        <title>Comparative genomics reveals unique wood-decay strategies and fruiting body development in the Schizophyllaceae.</title>
        <authorList>
            <person name="Almasi E."/>
            <person name="Sahu N."/>
            <person name="Krizsan K."/>
            <person name="Balint B."/>
            <person name="Kovacs G.M."/>
            <person name="Kiss B."/>
            <person name="Cseklye J."/>
            <person name="Drula E."/>
            <person name="Henrissat B."/>
            <person name="Nagy I."/>
            <person name="Chovatia M."/>
            <person name="Adam C."/>
            <person name="LaButti K."/>
            <person name="Lipzen A."/>
            <person name="Riley R."/>
            <person name="Grigoriev I.V."/>
            <person name="Nagy L.G."/>
        </authorList>
    </citation>
    <scope>NUCLEOTIDE SEQUENCE [LARGE SCALE GENOMIC DNA]</scope>
    <source>
        <strain evidence="3 4">NL-1724</strain>
    </source>
</reference>
<dbReference type="GO" id="GO:0005634">
    <property type="term" value="C:nucleus"/>
    <property type="evidence" value="ECO:0007669"/>
    <property type="project" value="TreeGrafter"/>
</dbReference>
<evidence type="ECO:0000256" key="1">
    <source>
        <dbReference type="ARBA" id="ARBA00008209"/>
    </source>
</evidence>
<feature type="non-terminal residue" evidence="3">
    <location>
        <position position="1"/>
    </location>
</feature>
<name>A0A550BSI1_9AGAR</name>
<dbReference type="Pfam" id="PF04847">
    <property type="entry name" value="Calcipressin"/>
    <property type="match status" value="1"/>
</dbReference>
<proteinExistence type="inferred from homology"/>
<dbReference type="PANTHER" id="PTHR10300">
    <property type="entry name" value="CALCIPRESSIN"/>
    <property type="match status" value="1"/>
</dbReference>
<dbReference type="AlphaFoldDB" id="A0A550BSI1"/>
<feature type="non-terminal residue" evidence="3">
    <location>
        <position position="246"/>
    </location>
</feature>
<organism evidence="3 4">
    <name type="scientific">Schizophyllum amplum</name>
    <dbReference type="NCBI Taxonomy" id="97359"/>
    <lineage>
        <taxon>Eukaryota</taxon>
        <taxon>Fungi</taxon>
        <taxon>Dikarya</taxon>
        <taxon>Basidiomycota</taxon>
        <taxon>Agaricomycotina</taxon>
        <taxon>Agaricomycetes</taxon>
        <taxon>Agaricomycetidae</taxon>
        <taxon>Agaricales</taxon>
        <taxon>Schizophyllaceae</taxon>
        <taxon>Schizophyllum</taxon>
    </lineage>
</organism>
<evidence type="ECO:0000256" key="2">
    <source>
        <dbReference type="SAM" id="MobiDB-lite"/>
    </source>
</evidence>
<dbReference type="EMBL" id="VDMD01000127">
    <property type="protein sequence ID" value="TRM55493.1"/>
    <property type="molecule type" value="Genomic_DNA"/>
</dbReference>
<gene>
    <name evidence="3" type="ORF">BD626DRAFT_354591</name>
</gene>